<name>A0ABR9KAS6_9ACTN</name>
<proteinExistence type="predicted"/>
<dbReference type="EMBL" id="JADBEF010000001">
    <property type="protein sequence ID" value="MBE1559116.1"/>
    <property type="molecule type" value="Genomic_DNA"/>
</dbReference>
<evidence type="ECO:0000313" key="1">
    <source>
        <dbReference type="EMBL" id="MBE1559116.1"/>
    </source>
</evidence>
<keyword evidence="2" id="KW-1185">Reference proteome</keyword>
<protein>
    <submittedName>
        <fullName evidence="1">Uncharacterized protein</fullName>
    </submittedName>
</protein>
<dbReference type="Proteomes" id="UP000661607">
    <property type="component" value="Unassembled WGS sequence"/>
</dbReference>
<dbReference type="RefSeq" id="WP_192774435.1">
    <property type="nucleotide sequence ID" value="NZ_BAAASY010000001.1"/>
</dbReference>
<sequence>MDIRFGTRSNPGLRGRPPAGAAAAAADVVVVVGAAGGRQQSAFGIADVLCAPNQHHHDQKAQ</sequence>
<gene>
    <name evidence="1" type="ORF">H4W81_001895</name>
</gene>
<evidence type="ECO:0000313" key="2">
    <source>
        <dbReference type="Proteomes" id="UP000661607"/>
    </source>
</evidence>
<reference evidence="1 2" key="1">
    <citation type="submission" date="2020-10" db="EMBL/GenBank/DDBJ databases">
        <title>Sequencing the genomes of 1000 actinobacteria strains.</title>
        <authorList>
            <person name="Klenk H.-P."/>
        </authorList>
    </citation>
    <scope>NUCLEOTIDE SEQUENCE [LARGE SCALE GENOMIC DNA]</scope>
    <source>
        <strain evidence="1 2">DSM 43748</strain>
    </source>
</reference>
<comment type="caution">
    <text evidence="1">The sequence shown here is derived from an EMBL/GenBank/DDBJ whole genome shotgun (WGS) entry which is preliminary data.</text>
</comment>
<organism evidence="1 2">
    <name type="scientific">Nonomuraea africana</name>
    <dbReference type="NCBI Taxonomy" id="46171"/>
    <lineage>
        <taxon>Bacteria</taxon>
        <taxon>Bacillati</taxon>
        <taxon>Actinomycetota</taxon>
        <taxon>Actinomycetes</taxon>
        <taxon>Streptosporangiales</taxon>
        <taxon>Streptosporangiaceae</taxon>
        <taxon>Nonomuraea</taxon>
    </lineage>
</organism>
<accession>A0ABR9KAS6</accession>